<evidence type="ECO:0000256" key="1">
    <source>
        <dbReference type="SAM" id="MobiDB-lite"/>
    </source>
</evidence>
<comment type="caution">
    <text evidence="2">The sequence shown here is derived from an EMBL/GenBank/DDBJ whole genome shotgun (WGS) entry which is preliminary data.</text>
</comment>
<dbReference type="AlphaFoldDB" id="A0A177TC71"/>
<accession>A0A177TC71</accession>
<keyword evidence="3" id="KW-1185">Reference proteome</keyword>
<reference evidence="2" key="1">
    <citation type="submission" date="2016-04" db="EMBL/GenBank/DDBJ databases">
        <authorList>
            <person name="Nguyen H.D."/>
            <person name="Samba Siva P."/>
            <person name="Cullis J."/>
            <person name="Levesque C.A."/>
            <person name="Hambleton S."/>
        </authorList>
    </citation>
    <scope>NUCLEOTIDE SEQUENCE</scope>
    <source>
        <strain evidence="2">DAOMC 236416</strain>
    </source>
</reference>
<feature type="compositionally biased region" description="Polar residues" evidence="1">
    <location>
        <begin position="87"/>
        <end position="101"/>
    </location>
</feature>
<name>A0A177TC71_9BASI</name>
<evidence type="ECO:0000313" key="2">
    <source>
        <dbReference type="EMBL" id="KAE8250833.1"/>
    </source>
</evidence>
<feature type="region of interest" description="Disordered" evidence="1">
    <location>
        <begin position="1"/>
        <end position="142"/>
    </location>
</feature>
<feature type="compositionally biased region" description="Polar residues" evidence="1">
    <location>
        <begin position="120"/>
        <end position="131"/>
    </location>
</feature>
<organism evidence="2 3">
    <name type="scientific">Tilletia indica</name>
    <dbReference type="NCBI Taxonomy" id="43049"/>
    <lineage>
        <taxon>Eukaryota</taxon>
        <taxon>Fungi</taxon>
        <taxon>Dikarya</taxon>
        <taxon>Basidiomycota</taxon>
        <taxon>Ustilaginomycotina</taxon>
        <taxon>Exobasidiomycetes</taxon>
        <taxon>Tilletiales</taxon>
        <taxon>Tilletiaceae</taxon>
        <taxon>Tilletia</taxon>
    </lineage>
</organism>
<feature type="compositionally biased region" description="Polar residues" evidence="1">
    <location>
        <begin position="209"/>
        <end position="225"/>
    </location>
</feature>
<reference evidence="2" key="2">
    <citation type="journal article" date="2019" name="IMA Fungus">
        <title>Genome sequencing and comparison of five Tilletia species to identify candidate genes for the detection of regulated species infecting wheat.</title>
        <authorList>
            <person name="Nguyen H.D.T."/>
            <person name="Sultana T."/>
            <person name="Kesanakurti P."/>
            <person name="Hambleton S."/>
        </authorList>
    </citation>
    <scope>NUCLEOTIDE SEQUENCE</scope>
    <source>
        <strain evidence="2">DAOMC 236416</strain>
    </source>
</reference>
<feature type="compositionally biased region" description="Basic and acidic residues" evidence="1">
    <location>
        <begin position="65"/>
        <end position="79"/>
    </location>
</feature>
<evidence type="ECO:0000313" key="3">
    <source>
        <dbReference type="Proteomes" id="UP000077521"/>
    </source>
</evidence>
<feature type="compositionally biased region" description="Polar residues" evidence="1">
    <location>
        <begin position="32"/>
        <end position="50"/>
    </location>
</feature>
<feature type="region of interest" description="Disordered" evidence="1">
    <location>
        <begin position="170"/>
        <end position="299"/>
    </location>
</feature>
<protein>
    <submittedName>
        <fullName evidence="2">Uncharacterized protein</fullName>
    </submittedName>
</protein>
<gene>
    <name evidence="2" type="ORF">A4X13_0g4338</name>
</gene>
<sequence length="299" mass="31533">MPSPNAALVVPADDTQPRHSNALIPGIESLQRPAQKSGSPSPIVLTSSDPSYRPAIATLASNTARGEHDKTIGHSDTTHANDVFPSPSLQHLPDSSRTLQAHATPLNDLSSGDAPLMTRHQGTGTIAQDSSPPFLDPLVPEGDAFNISESDAAFLFQMFPADDMNSSGYGTQPANVVMTRPPQRSDWTMDLGWSSDPPSHSAVQPPVTPQNRTQGTSGASCQQPLNGRPSPLGPSRTRQRNHPPSPSPMRGSTSNLPALTLVRPFTPRTKSNKSAAAPAARSTKHITPTATGDLSGMFP</sequence>
<dbReference type="EMBL" id="LWDF02000281">
    <property type="protein sequence ID" value="KAE8250833.1"/>
    <property type="molecule type" value="Genomic_DNA"/>
</dbReference>
<proteinExistence type="predicted"/>
<dbReference type="Proteomes" id="UP000077521">
    <property type="component" value="Unassembled WGS sequence"/>
</dbReference>